<name>A0AA42JDA0_GLAPU</name>
<dbReference type="EMBL" id="JAODIR010000066">
    <property type="protein sequence ID" value="MDD2168856.1"/>
    <property type="molecule type" value="Genomic_DNA"/>
</dbReference>
<proteinExistence type="predicted"/>
<evidence type="ECO:0000313" key="2">
    <source>
        <dbReference type="Proteomes" id="UP001148834"/>
    </source>
</evidence>
<dbReference type="AlphaFoldDB" id="A0AA42JDA0"/>
<gene>
    <name evidence="1" type="ORF">N5925_09790</name>
</gene>
<protein>
    <submittedName>
        <fullName evidence="1">Uncharacterized protein</fullName>
    </submittedName>
</protein>
<comment type="caution">
    <text evidence="1">The sequence shown here is derived from an EMBL/GenBank/DDBJ whole genome shotgun (WGS) entry which is preliminary data.</text>
</comment>
<accession>A0AA42JDA0</accession>
<sequence>MTYWRDVVKRVGSYFRVEHAVVYSGSAYGSDHYYQNTDNIGALGKSAPSAICLIDISNIP</sequence>
<dbReference type="RefSeq" id="WP_042905238.1">
    <property type="nucleotide sequence ID" value="NZ_CP181435.1"/>
</dbReference>
<organism evidence="1 2">
    <name type="scientific">Glaesserella parasuis</name>
    <name type="common">Haemophilus parasuis</name>
    <dbReference type="NCBI Taxonomy" id="738"/>
    <lineage>
        <taxon>Bacteria</taxon>
        <taxon>Pseudomonadati</taxon>
        <taxon>Pseudomonadota</taxon>
        <taxon>Gammaproteobacteria</taxon>
        <taxon>Pasteurellales</taxon>
        <taxon>Pasteurellaceae</taxon>
        <taxon>Glaesserella</taxon>
    </lineage>
</organism>
<reference evidence="1" key="1">
    <citation type="submission" date="2022-09" db="EMBL/GenBank/DDBJ databases">
        <title>Molecular characterization of Glaesserella parasuis strains circulating in commercial swine farms using whole-genome sequencing.</title>
        <authorList>
            <person name="Mugabi R."/>
            <person name="Clavijo M."/>
            <person name="Li G."/>
        </authorList>
    </citation>
    <scope>NUCLEOTIDE SEQUENCE</scope>
    <source>
        <strain evidence="1">0435-53</strain>
    </source>
</reference>
<evidence type="ECO:0000313" key="1">
    <source>
        <dbReference type="EMBL" id="MDD2168856.1"/>
    </source>
</evidence>
<dbReference type="Proteomes" id="UP001148834">
    <property type="component" value="Unassembled WGS sequence"/>
</dbReference>